<dbReference type="InterPro" id="IPR000073">
    <property type="entry name" value="AB_hydrolase_1"/>
</dbReference>
<dbReference type="InterPro" id="IPR029058">
    <property type="entry name" value="AB_hydrolase_fold"/>
</dbReference>
<protein>
    <submittedName>
        <fullName evidence="5">Serine hydrolase-like protein</fullName>
    </submittedName>
</protein>
<accession>A0ABM3MU63</accession>
<sequence>MSLVENEWYIEAPWGKLCVVAWGDCTQPPVLLVHGMLDSAATFRPLVSLLPDKFYYVAIELPGNGKSDRLPPGMMINVYDLVYCVALVIRHFRWEQVTYIGHSLGCHIGMIFNACRPGVISKLIELDPMYRVAIVLPSEFSRWYRKMFTSYYENYEKYNAPKETAPTYTVDEALRALKETRGLTQSAAAATLERLTERLADGRVRFTYDQRFKLITLRPFSPEEFKAALTKVSIPILAVLCKGSVEHKGYEYSEFIFDEGSFPEKNYRARTVEGGHDTHFNEPKRVAPYVSQFLVYGLEGVDRDAKL</sequence>
<evidence type="ECO:0000313" key="4">
    <source>
        <dbReference type="Proteomes" id="UP001652740"/>
    </source>
</evidence>
<gene>
    <name evidence="5" type="primary">LOC113519561</name>
</gene>
<dbReference type="InterPro" id="IPR050266">
    <property type="entry name" value="AB_hydrolase_sf"/>
</dbReference>
<dbReference type="PANTHER" id="PTHR43798:SF14">
    <property type="entry name" value="SERINE HYDROLASE-LIKE PROTEIN DDB_G0286239"/>
    <property type="match status" value="1"/>
</dbReference>
<reference evidence="5" key="1">
    <citation type="submission" date="2025-08" db="UniProtKB">
        <authorList>
            <consortium name="RefSeq"/>
        </authorList>
    </citation>
    <scope>IDENTIFICATION</scope>
    <source>
        <tissue evidence="5">Whole larvae</tissue>
    </source>
</reference>
<dbReference type="Gene3D" id="3.40.50.1820">
    <property type="entry name" value="alpha/beta hydrolase"/>
    <property type="match status" value="1"/>
</dbReference>
<dbReference type="SUPFAM" id="SSF53474">
    <property type="entry name" value="alpha/beta-Hydrolases"/>
    <property type="match status" value="1"/>
</dbReference>
<dbReference type="Pfam" id="PF00561">
    <property type="entry name" value="Abhydrolase_1"/>
    <property type="match status" value="1"/>
</dbReference>
<name>A0ABM3MU63_GALME</name>
<dbReference type="Proteomes" id="UP001652740">
    <property type="component" value="Unplaced"/>
</dbReference>
<evidence type="ECO:0000313" key="5">
    <source>
        <dbReference type="RefSeq" id="XP_052754903.1"/>
    </source>
</evidence>
<dbReference type="RefSeq" id="XP_052754903.1">
    <property type="nucleotide sequence ID" value="XM_052898943.1"/>
</dbReference>
<keyword evidence="2" id="KW-0378">Hydrolase</keyword>
<proteinExistence type="inferred from homology"/>
<feature type="domain" description="AB hydrolase-1" evidence="3">
    <location>
        <begin position="28"/>
        <end position="170"/>
    </location>
</feature>
<evidence type="ECO:0000256" key="2">
    <source>
        <dbReference type="ARBA" id="ARBA00022801"/>
    </source>
</evidence>
<organism evidence="4 5">
    <name type="scientific">Galleria mellonella</name>
    <name type="common">Greater wax moth</name>
    <dbReference type="NCBI Taxonomy" id="7137"/>
    <lineage>
        <taxon>Eukaryota</taxon>
        <taxon>Metazoa</taxon>
        <taxon>Ecdysozoa</taxon>
        <taxon>Arthropoda</taxon>
        <taxon>Hexapoda</taxon>
        <taxon>Insecta</taxon>
        <taxon>Pterygota</taxon>
        <taxon>Neoptera</taxon>
        <taxon>Endopterygota</taxon>
        <taxon>Lepidoptera</taxon>
        <taxon>Glossata</taxon>
        <taxon>Ditrysia</taxon>
        <taxon>Pyraloidea</taxon>
        <taxon>Pyralidae</taxon>
        <taxon>Galleriinae</taxon>
        <taxon>Galleria</taxon>
    </lineage>
</organism>
<evidence type="ECO:0000259" key="3">
    <source>
        <dbReference type="Pfam" id="PF00561"/>
    </source>
</evidence>
<keyword evidence="4" id="KW-1185">Reference proteome</keyword>
<dbReference type="PANTHER" id="PTHR43798">
    <property type="entry name" value="MONOACYLGLYCEROL LIPASE"/>
    <property type="match status" value="1"/>
</dbReference>
<evidence type="ECO:0000256" key="1">
    <source>
        <dbReference type="ARBA" id="ARBA00008645"/>
    </source>
</evidence>
<comment type="similarity">
    <text evidence="1">Belongs to the AB hydrolase superfamily.</text>
</comment>
<dbReference type="GeneID" id="113519561"/>